<feature type="compositionally biased region" description="Low complexity" evidence="1">
    <location>
        <begin position="519"/>
        <end position="530"/>
    </location>
</feature>
<accession>A0ABY7CNN1</accession>
<reference evidence="3" key="1">
    <citation type="submission" date="2022-10" db="EMBL/GenBank/DDBJ databases">
        <title>Puccinia triticina Genome sequencing and assembly.</title>
        <authorList>
            <person name="Li C."/>
        </authorList>
    </citation>
    <scope>NUCLEOTIDE SEQUENCE</scope>
    <source>
        <strain evidence="3">Pt15</strain>
    </source>
</reference>
<evidence type="ECO:0000256" key="1">
    <source>
        <dbReference type="SAM" id="MobiDB-lite"/>
    </source>
</evidence>
<dbReference type="Gene3D" id="1.25.10.10">
    <property type="entry name" value="Leucine-rich Repeat Variant"/>
    <property type="match status" value="1"/>
</dbReference>
<name>A0ABY7CNN1_9BASI</name>
<feature type="compositionally biased region" description="Polar residues" evidence="1">
    <location>
        <begin position="93"/>
        <end position="106"/>
    </location>
</feature>
<dbReference type="PANTHER" id="PTHR11199">
    <property type="entry name" value="STROMAL ANTIGEN"/>
    <property type="match status" value="1"/>
</dbReference>
<dbReference type="InterPro" id="IPR013721">
    <property type="entry name" value="STAG"/>
</dbReference>
<dbReference type="InterPro" id="IPR011989">
    <property type="entry name" value="ARM-like"/>
</dbReference>
<dbReference type="PANTHER" id="PTHR11199:SF0">
    <property type="entry name" value="LD34181P-RELATED"/>
    <property type="match status" value="1"/>
</dbReference>
<feature type="compositionally biased region" description="Low complexity" evidence="1">
    <location>
        <begin position="1403"/>
        <end position="1416"/>
    </location>
</feature>
<dbReference type="Pfam" id="PF21581">
    <property type="entry name" value="SCD"/>
    <property type="match status" value="1"/>
</dbReference>
<dbReference type="PROSITE" id="PS51425">
    <property type="entry name" value="SCD"/>
    <property type="match status" value="1"/>
</dbReference>
<feature type="compositionally biased region" description="Acidic residues" evidence="1">
    <location>
        <begin position="531"/>
        <end position="542"/>
    </location>
</feature>
<feature type="compositionally biased region" description="Polar residues" evidence="1">
    <location>
        <begin position="593"/>
        <end position="616"/>
    </location>
</feature>
<evidence type="ECO:0000313" key="4">
    <source>
        <dbReference type="Proteomes" id="UP001164743"/>
    </source>
</evidence>
<feature type="compositionally biased region" description="Acidic residues" evidence="1">
    <location>
        <begin position="687"/>
        <end position="698"/>
    </location>
</feature>
<dbReference type="Proteomes" id="UP001164743">
    <property type="component" value="Chromosome 7A"/>
</dbReference>
<feature type="compositionally biased region" description="Basic and acidic residues" evidence="1">
    <location>
        <begin position="1367"/>
        <end position="1380"/>
    </location>
</feature>
<dbReference type="InterPro" id="IPR039662">
    <property type="entry name" value="Cohesin_Scc3/SA"/>
</dbReference>
<dbReference type="EMBL" id="CP110427">
    <property type="protein sequence ID" value="WAQ86538.1"/>
    <property type="molecule type" value="Genomic_DNA"/>
</dbReference>
<dbReference type="InterPro" id="IPR016024">
    <property type="entry name" value="ARM-type_fold"/>
</dbReference>
<dbReference type="GeneID" id="77811748"/>
<evidence type="ECO:0000313" key="3">
    <source>
        <dbReference type="EMBL" id="WAQ86538.1"/>
    </source>
</evidence>
<feature type="compositionally biased region" description="Low complexity" evidence="1">
    <location>
        <begin position="1489"/>
        <end position="1507"/>
    </location>
</feature>
<feature type="compositionally biased region" description="Basic residues" evidence="1">
    <location>
        <begin position="1"/>
        <end position="14"/>
    </location>
</feature>
<organism evidence="3 4">
    <name type="scientific">Puccinia triticina</name>
    <dbReference type="NCBI Taxonomy" id="208348"/>
    <lineage>
        <taxon>Eukaryota</taxon>
        <taxon>Fungi</taxon>
        <taxon>Dikarya</taxon>
        <taxon>Basidiomycota</taxon>
        <taxon>Pucciniomycotina</taxon>
        <taxon>Pucciniomycetes</taxon>
        <taxon>Pucciniales</taxon>
        <taxon>Pucciniaceae</taxon>
        <taxon>Puccinia</taxon>
    </lineage>
</organism>
<proteinExistence type="predicted"/>
<feature type="region of interest" description="Disordered" evidence="1">
    <location>
        <begin position="517"/>
        <end position="552"/>
    </location>
</feature>
<feature type="compositionally biased region" description="Basic residues" evidence="1">
    <location>
        <begin position="1350"/>
        <end position="1366"/>
    </location>
</feature>
<feature type="domain" description="SCD" evidence="2">
    <location>
        <begin position="321"/>
        <end position="406"/>
    </location>
</feature>
<keyword evidence="4" id="KW-1185">Reference proteome</keyword>
<gene>
    <name evidence="3" type="ORF">PtA15_7A264</name>
</gene>
<feature type="compositionally biased region" description="Basic and acidic residues" evidence="1">
    <location>
        <begin position="1041"/>
        <end position="1051"/>
    </location>
</feature>
<dbReference type="InterPro" id="IPR056396">
    <property type="entry name" value="HEAT_SCC3-SA"/>
</dbReference>
<dbReference type="RefSeq" id="XP_053022093.1">
    <property type="nucleotide sequence ID" value="XM_053170853.1"/>
</dbReference>
<feature type="region of interest" description="Disordered" evidence="1">
    <location>
        <begin position="1036"/>
        <end position="1070"/>
    </location>
</feature>
<feature type="region of interest" description="Disordered" evidence="1">
    <location>
        <begin position="593"/>
        <end position="635"/>
    </location>
</feature>
<sequence length="1564" mass="175042">MSSTKKRVSTRRKPTSSAQPASKEKLNAPKALPPAIKEKVEKRKKKSGRRTSIDADSSDHNESTSDHDHPNHNEESGLSDHHSASSNEDQDFTPKSTAKATKPRPSTSKDPKQNAQVEQDGNETNQDNPGRAAMPQAEYEINQDNDLFNTIRMGASAIQPTLEDWIEVYQGSGEDDEDAKGQAISQLINFILRCCGCNCSIDKHKALDIDAVTETLDTIQENFKKVPSQAYPLIVKSGKSFRHTSTVISLFGFVSPMCEILVSARKELTSLSRKVEVEAAKKHAGSSKLEQLAEWQKRKKHVLQEKTALENFISEFFDGVFVHRYRDADPNIRVDCIQALGQWMAMVPDYFLEGNYLRYIGWVLTDSHKDARNEALRALCTLYSKEENIGVMQHFTSRFRPRLIEMATGESDFTTRCLSINIVTQIDRHGLLDSRQRKQLGRLIYHEDSRVRKAASAFFANMFEEAFEARKTRLDAVTQSPSKSRNPKQKSRAAELETQIAFKCLAHLLIKLERESKSDTAAGGDGQSSSSEDEFDHDEDDPQIAGQHSGSLYQNDLEKGRIDFAIEDLWPRVEVLHDWQALCQYLLLDHTTSTNRPQASSKPVQPGRSSVSLANTDNDDSADEGSQQDPDTNLGVIDDACQLSEAEENILVEVFVASLRKFGSTLTAAETMKMRKRKKKRLHPEATDEEGEPTEDEATVSRRLQESTEDEPENKAELTRVMISLLPKLWSKFMTDPVKLAEVFRIPKLMSLNIYLDLRMVSAFEKLWDTMIKQYLKQQHLGTIQVISSTIAHVLSESKSLEHVSQAKIVKLHGALLSSLKDLTANRSDIEKDQLREDEIVSLTLLLTKIARLFRQSDMSSSIKSTDSDTTGSTSPYELINALAKRAHLAHPTEVKLVEVAMEILQLNFTWTSASIYRLTLANETSIGADPPPGPEAGGTSALSAKLEYGVMARDNLVNLLAEYAISPNSRVNRSIKRAAFIHLLNTYLLCQGTLIPEDLRLRCTDETQAKCASFIELEIQNFIDEKKDEKNQIEEYNDDGENHVDRDDAGTSRNSKKSKTNPPLKPKLASLADPTKLKVLSVEELHRIEEFDLLITTFAKSIRCGLIHFQHSVVIIQHFTRFTKIFDISVELLVAALNDSVSNTPDQIGVVITCLTDVFKVSFELYLGSDDYTEEQFIRLCRLLQSVLILRGPRMSYKARFDSSSAAKLHLDCIQWLIGKATDPEPEPPLMNKLGAMFRGLALLLIGIDGRSCLQIKAETERLIEERELSIPTSKSWDPYQLYMKRLISAMAKDPNIKRAARLALEKRSANIDPAGEDGAVNGTSRRQLAVNDDGDEAEMGPPKAVTGKTKRKSQPRPRPKKLKAKAREESSESSDERAPQITRGKGRAEKSAERPRRLRSRSPVSSRVPSSAVSRNRRESSVVSVVIPMISKRKRLLSEHRPQPSESGSTPGGSSHKRMRLSAVVIEKMPDQERRKSRNQGVHSSHEPSLPLSSSSRAPLESLPSGRSFRPSSPLDRLPASDHQPRNSTPRDSTPRPPNSSPSGSEMSLAAVKRQSRRQLQK</sequence>
<dbReference type="InterPro" id="IPR020839">
    <property type="entry name" value="SCD"/>
</dbReference>
<dbReference type="Pfam" id="PF08514">
    <property type="entry name" value="STAG"/>
    <property type="match status" value="1"/>
</dbReference>
<feature type="compositionally biased region" description="Basic and acidic residues" evidence="1">
    <location>
        <begin position="51"/>
        <end position="83"/>
    </location>
</feature>
<dbReference type="Pfam" id="PF24571">
    <property type="entry name" value="HEAT_SCC3-SA"/>
    <property type="match status" value="1"/>
</dbReference>
<feature type="region of interest" description="Disordered" evidence="1">
    <location>
        <begin position="674"/>
        <end position="715"/>
    </location>
</feature>
<feature type="compositionally biased region" description="Polar residues" evidence="1">
    <location>
        <begin position="113"/>
        <end position="128"/>
    </location>
</feature>
<feature type="region of interest" description="Disordered" evidence="1">
    <location>
        <begin position="1314"/>
        <end position="1564"/>
    </location>
</feature>
<feature type="compositionally biased region" description="Basic and acidic residues" evidence="1">
    <location>
        <begin position="1388"/>
        <end position="1397"/>
    </location>
</feature>
<evidence type="ECO:0000259" key="2">
    <source>
        <dbReference type="PROSITE" id="PS51425"/>
    </source>
</evidence>
<feature type="compositionally biased region" description="Low complexity" evidence="1">
    <location>
        <begin position="1446"/>
        <end position="1456"/>
    </location>
</feature>
<feature type="region of interest" description="Disordered" evidence="1">
    <location>
        <begin position="1"/>
        <end position="131"/>
    </location>
</feature>
<protein>
    <recommendedName>
        <fullName evidence="2">SCD domain-containing protein</fullName>
    </recommendedName>
</protein>
<dbReference type="SUPFAM" id="SSF48371">
    <property type="entry name" value="ARM repeat"/>
    <property type="match status" value="2"/>
</dbReference>